<keyword evidence="4 6" id="KW-0520">NAD</keyword>
<feature type="active site" description="Proton acceptor" evidence="6">
    <location>
        <position position="78"/>
    </location>
</feature>
<keyword evidence="6" id="KW-0963">Cytoplasm</keyword>
<dbReference type="AlphaFoldDB" id="A0A2S9STM6"/>
<dbReference type="InterPro" id="IPR002504">
    <property type="entry name" value="NADK"/>
</dbReference>
<dbReference type="InterPro" id="IPR016064">
    <property type="entry name" value="NAD/diacylglycerol_kinase_sf"/>
</dbReference>
<dbReference type="EMBL" id="NXGH01000012">
    <property type="protein sequence ID" value="PRM89934.1"/>
    <property type="molecule type" value="Genomic_DNA"/>
</dbReference>
<dbReference type="GO" id="GO:0006741">
    <property type="term" value="P:NADP+ biosynthetic process"/>
    <property type="evidence" value="ECO:0007669"/>
    <property type="project" value="UniProtKB-UniRule"/>
</dbReference>
<dbReference type="InterPro" id="IPR017438">
    <property type="entry name" value="ATP-NAD_kinase_N"/>
</dbReference>
<dbReference type="EC" id="2.7.1.23" evidence="6"/>
<dbReference type="GO" id="GO:0005737">
    <property type="term" value="C:cytoplasm"/>
    <property type="evidence" value="ECO:0007669"/>
    <property type="project" value="UniProtKB-SubCell"/>
</dbReference>
<dbReference type="GO" id="GO:0003951">
    <property type="term" value="F:NAD+ kinase activity"/>
    <property type="evidence" value="ECO:0007669"/>
    <property type="project" value="UniProtKB-UniRule"/>
</dbReference>
<evidence type="ECO:0000256" key="3">
    <source>
        <dbReference type="ARBA" id="ARBA00022857"/>
    </source>
</evidence>
<comment type="similarity">
    <text evidence="6">Belongs to the NAD kinase family.</text>
</comment>
<dbReference type="GO" id="GO:0046872">
    <property type="term" value="F:metal ion binding"/>
    <property type="evidence" value="ECO:0007669"/>
    <property type="project" value="UniProtKB-UniRule"/>
</dbReference>
<feature type="binding site" evidence="6">
    <location>
        <begin position="147"/>
        <end position="148"/>
    </location>
    <ligand>
        <name>NAD(+)</name>
        <dbReference type="ChEBI" id="CHEBI:57540"/>
    </ligand>
</feature>
<comment type="function">
    <text evidence="6">Involved in the regulation of the intracellular balance of NAD and NADP, and is a key enzyme in the biosynthesis of NADP. Catalyzes specifically the phosphorylation on 2'-hydroxyl of the adenosine moiety of NAD to yield NADP.</text>
</comment>
<evidence type="ECO:0000256" key="1">
    <source>
        <dbReference type="ARBA" id="ARBA00022679"/>
    </source>
</evidence>
<dbReference type="SUPFAM" id="SSF111331">
    <property type="entry name" value="NAD kinase/diacylglycerol kinase-like"/>
    <property type="match status" value="1"/>
</dbReference>
<dbReference type="GO" id="GO:0005524">
    <property type="term" value="F:ATP binding"/>
    <property type="evidence" value="ECO:0007669"/>
    <property type="project" value="UniProtKB-KW"/>
</dbReference>
<dbReference type="GO" id="GO:0019674">
    <property type="term" value="P:NAD+ metabolic process"/>
    <property type="evidence" value="ECO:0007669"/>
    <property type="project" value="InterPro"/>
</dbReference>
<name>A0A2S9STM6_9BACT</name>
<keyword evidence="1 6" id="KW-0808">Transferase</keyword>
<organism evidence="7 8">
    <name type="scientific">Aliarcobacter cryaerophilus</name>
    <dbReference type="NCBI Taxonomy" id="28198"/>
    <lineage>
        <taxon>Bacteria</taxon>
        <taxon>Pseudomonadati</taxon>
        <taxon>Campylobacterota</taxon>
        <taxon>Epsilonproteobacteria</taxon>
        <taxon>Campylobacterales</taxon>
        <taxon>Arcobacteraceae</taxon>
        <taxon>Aliarcobacter</taxon>
    </lineage>
</organism>
<comment type="subcellular location">
    <subcellularLocation>
        <location evidence="6">Cytoplasm</location>
    </subcellularLocation>
</comment>
<dbReference type="GO" id="GO:0051287">
    <property type="term" value="F:NAD binding"/>
    <property type="evidence" value="ECO:0007669"/>
    <property type="project" value="UniProtKB-ARBA"/>
</dbReference>
<feature type="binding site" evidence="6">
    <location>
        <position position="212"/>
    </location>
    <ligand>
        <name>NAD(+)</name>
        <dbReference type="ChEBI" id="CHEBI:57540"/>
    </ligand>
</feature>
<keyword evidence="6" id="KW-0067">ATP-binding</keyword>
<feature type="binding site" evidence="6">
    <location>
        <begin position="188"/>
        <end position="193"/>
    </location>
    <ligand>
        <name>NAD(+)</name>
        <dbReference type="ChEBI" id="CHEBI:57540"/>
    </ligand>
</feature>
<feature type="binding site" evidence="6">
    <location>
        <position position="246"/>
    </location>
    <ligand>
        <name>NAD(+)</name>
        <dbReference type="ChEBI" id="CHEBI:57540"/>
    </ligand>
</feature>
<dbReference type="HAMAP" id="MF_00361">
    <property type="entry name" value="NAD_kinase"/>
    <property type="match status" value="1"/>
</dbReference>
<gene>
    <name evidence="6" type="primary">nadK</name>
    <name evidence="7" type="ORF">CJ671_05170</name>
</gene>
<evidence type="ECO:0000256" key="4">
    <source>
        <dbReference type="ARBA" id="ARBA00023027"/>
    </source>
</evidence>
<comment type="catalytic activity">
    <reaction evidence="5 6">
        <text>NAD(+) + ATP = ADP + NADP(+) + H(+)</text>
        <dbReference type="Rhea" id="RHEA:18629"/>
        <dbReference type="ChEBI" id="CHEBI:15378"/>
        <dbReference type="ChEBI" id="CHEBI:30616"/>
        <dbReference type="ChEBI" id="CHEBI:57540"/>
        <dbReference type="ChEBI" id="CHEBI:58349"/>
        <dbReference type="ChEBI" id="CHEBI:456216"/>
        <dbReference type="EC" id="2.7.1.23"/>
    </reaction>
</comment>
<comment type="caution">
    <text evidence="7">The sequence shown here is derived from an EMBL/GenBank/DDBJ whole genome shotgun (WGS) entry which is preliminary data.</text>
</comment>
<comment type="caution">
    <text evidence="6">Lacks conserved residue(s) required for the propagation of feature annotation.</text>
</comment>
<accession>A0A2S9STM6</accession>
<dbReference type="Pfam" id="PF20143">
    <property type="entry name" value="NAD_kinase_C"/>
    <property type="match status" value="1"/>
</dbReference>
<dbReference type="Pfam" id="PF01513">
    <property type="entry name" value="NAD_kinase"/>
    <property type="match status" value="1"/>
</dbReference>
<dbReference type="Gene3D" id="3.40.50.10330">
    <property type="entry name" value="Probable inorganic polyphosphate/atp-NAD kinase, domain 1"/>
    <property type="match status" value="1"/>
</dbReference>
<keyword evidence="3 6" id="KW-0521">NADP</keyword>
<evidence type="ECO:0000256" key="6">
    <source>
        <dbReference type="HAMAP-Rule" id="MF_00361"/>
    </source>
</evidence>
<evidence type="ECO:0000256" key="2">
    <source>
        <dbReference type="ARBA" id="ARBA00022777"/>
    </source>
</evidence>
<evidence type="ECO:0000256" key="5">
    <source>
        <dbReference type="ARBA" id="ARBA00047925"/>
    </source>
</evidence>
<dbReference type="OrthoDB" id="9774737at2"/>
<dbReference type="Gene3D" id="2.60.200.30">
    <property type="entry name" value="Probable inorganic polyphosphate/atp-NAD kinase, domain 2"/>
    <property type="match status" value="1"/>
</dbReference>
<evidence type="ECO:0000313" key="8">
    <source>
        <dbReference type="Proteomes" id="UP000238649"/>
    </source>
</evidence>
<feature type="binding site" evidence="6">
    <location>
        <begin position="78"/>
        <end position="79"/>
    </location>
    <ligand>
        <name>NAD(+)</name>
        <dbReference type="ChEBI" id="CHEBI:57540"/>
    </ligand>
</feature>
<protein>
    <recommendedName>
        <fullName evidence="6">NAD kinase</fullName>
        <ecNumber evidence="6">2.7.1.23</ecNumber>
    </recommendedName>
    <alternativeName>
        <fullName evidence="6">ATP-dependent NAD kinase</fullName>
    </alternativeName>
</protein>
<evidence type="ECO:0000313" key="7">
    <source>
        <dbReference type="EMBL" id="PRM89934.1"/>
    </source>
</evidence>
<dbReference type="Proteomes" id="UP000238649">
    <property type="component" value="Unassembled WGS sequence"/>
</dbReference>
<proteinExistence type="inferred from homology"/>
<dbReference type="PANTHER" id="PTHR20275:SF0">
    <property type="entry name" value="NAD KINASE"/>
    <property type="match status" value="1"/>
</dbReference>
<dbReference type="PANTHER" id="PTHR20275">
    <property type="entry name" value="NAD KINASE"/>
    <property type="match status" value="1"/>
</dbReference>
<comment type="cofactor">
    <cofactor evidence="6">
        <name>a divalent metal cation</name>
        <dbReference type="ChEBI" id="CHEBI:60240"/>
    </cofactor>
</comment>
<dbReference type="RefSeq" id="WP_105911708.1">
    <property type="nucleotide sequence ID" value="NZ_NXGH01000012.1"/>
</dbReference>
<feature type="binding site" evidence="6">
    <location>
        <position position="177"/>
    </location>
    <ligand>
        <name>NAD(+)</name>
        <dbReference type="ChEBI" id="CHEBI:57540"/>
    </ligand>
</feature>
<dbReference type="InterPro" id="IPR017437">
    <property type="entry name" value="ATP-NAD_kinase_PpnK-typ_C"/>
</dbReference>
<reference evidence="7 8" key="1">
    <citation type="submission" date="2017-09" db="EMBL/GenBank/DDBJ databases">
        <title>Reassesment of A. cryaerophilus.</title>
        <authorList>
            <person name="Perez-Cataluna A."/>
            <person name="Collado L."/>
            <person name="Salgado O."/>
            <person name="Lefinanco V."/>
            <person name="Figueras M.J."/>
        </authorList>
    </citation>
    <scope>NUCLEOTIDE SEQUENCE [LARGE SCALE GENOMIC DNA]</scope>
    <source>
        <strain evidence="7 8">LMG 9871</strain>
    </source>
</reference>
<keyword evidence="6" id="KW-0547">Nucleotide-binding</keyword>
<keyword evidence="2 6" id="KW-0418">Kinase</keyword>
<sequence length="288" mass="32446">MRLDKSYKLLKKIENVGIILKPNSPELKDVYLKIKDLFEKRNINIFLEEQSAKMIEDSGFCFEELCLKADFLVSVGGDGTLLGVVRRAFKYELPVLGINLGTLGFLTDLNMNELPQFIEDLLNNNYKINQRMIIKGSIKSKKFIAFNDIVISRKNLSSMLEVKAKIDGKAFNTYFGDGLILSTPSGSTAYNLSVGGPIVYPLTEAFIITPIAPHSLTQRPIVVPADFELEFKVTQDSGAVVIIDGQELYDLKKDEIIKIKIASKKAKMLHRSSRDFFKVLSEKLRWGN</sequence>